<evidence type="ECO:0000313" key="5">
    <source>
        <dbReference type="Proteomes" id="UP001183610"/>
    </source>
</evidence>
<evidence type="ECO:0000256" key="1">
    <source>
        <dbReference type="SAM" id="MobiDB-lite"/>
    </source>
</evidence>
<dbReference type="InterPro" id="IPR000835">
    <property type="entry name" value="HTH_MarR-typ"/>
</dbReference>
<keyword evidence="5" id="KW-1185">Reference proteome</keyword>
<feature type="domain" description="HTH marR-type" evidence="2">
    <location>
        <begin position="105"/>
        <end position="161"/>
    </location>
</feature>
<dbReference type="PANTHER" id="PTHR10948:SF23">
    <property type="entry name" value="TRANSPOSASE INSI FOR INSERTION SEQUENCE ELEMENT IS30A-RELATED"/>
    <property type="match status" value="1"/>
</dbReference>
<dbReference type="SUPFAM" id="SSF46785">
    <property type="entry name" value="Winged helix' DNA-binding domain"/>
    <property type="match status" value="1"/>
</dbReference>
<dbReference type="Pfam" id="PF12802">
    <property type="entry name" value="MarR_2"/>
    <property type="match status" value="1"/>
</dbReference>
<dbReference type="InterPro" id="IPR025246">
    <property type="entry name" value="IS30-like_HTH"/>
</dbReference>
<reference evidence="5" key="1">
    <citation type="submission" date="2023-07" db="EMBL/GenBank/DDBJ databases">
        <title>30 novel species of actinomycetes from the DSMZ collection.</title>
        <authorList>
            <person name="Nouioui I."/>
        </authorList>
    </citation>
    <scope>NUCLEOTIDE SEQUENCE [LARGE SCALE GENOMIC DNA]</scope>
    <source>
        <strain evidence="5">DSM 41979</strain>
    </source>
</reference>
<evidence type="ECO:0000313" key="4">
    <source>
        <dbReference type="EMBL" id="MDT0407598.1"/>
    </source>
</evidence>
<dbReference type="PANTHER" id="PTHR10948">
    <property type="entry name" value="TRANSPOSASE"/>
    <property type="match status" value="1"/>
</dbReference>
<evidence type="ECO:0000259" key="2">
    <source>
        <dbReference type="Pfam" id="PF12802"/>
    </source>
</evidence>
<protein>
    <submittedName>
        <fullName evidence="4">Helix-turn-helix domain-containing protein</fullName>
    </submittedName>
</protein>
<dbReference type="Proteomes" id="UP001183610">
    <property type="component" value="Unassembled WGS sequence"/>
</dbReference>
<feature type="region of interest" description="Disordered" evidence="1">
    <location>
        <begin position="35"/>
        <end position="88"/>
    </location>
</feature>
<feature type="compositionally biased region" description="Low complexity" evidence="1">
    <location>
        <begin position="69"/>
        <end position="81"/>
    </location>
</feature>
<dbReference type="Pfam" id="PF13936">
    <property type="entry name" value="HTH_38"/>
    <property type="match status" value="1"/>
</dbReference>
<dbReference type="InterPro" id="IPR011991">
    <property type="entry name" value="ArsR-like_HTH"/>
</dbReference>
<dbReference type="EMBL" id="JAVRET010000001">
    <property type="protein sequence ID" value="MDT0407598.1"/>
    <property type="molecule type" value="Genomic_DNA"/>
</dbReference>
<dbReference type="Gene3D" id="1.10.10.10">
    <property type="entry name" value="Winged helix-like DNA-binding domain superfamily/Winged helix DNA-binding domain"/>
    <property type="match status" value="1"/>
</dbReference>
<organism evidence="4 5">
    <name type="scientific">Streptomyces evansiae</name>
    <dbReference type="NCBI Taxonomy" id="3075535"/>
    <lineage>
        <taxon>Bacteria</taxon>
        <taxon>Bacillati</taxon>
        <taxon>Actinomycetota</taxon>
        <taxon>Actinomycetes</taxon>
        <taxon>Kitasatosporales</taxon>
        <taxon>Streptomycetaceae</taxon>
        <taxon>Streptomyces</taxon>
    </lineage>
</organism>
<dbReference type="InterPro" id="IPR036388">
    <property type="entry name" value="WH-like_DNA-bd_sf"/>
</dbReference>
<evidence type="ECO:0000259" key="3">
    <source>
        <dbReference type="Pfam" id="PF13936"/>
    </source>
</evidence>
<feature type="domain" description="Transposase IS30-like HTH" evidence="3">
    <location>
        <begin position="5"/>
        <end position="45"/>
    </location>
</feature>
<gene>
    <name evidence="4" type="ORF">RM698_00830</name>
</gene>
<feature type="compositionally biased region" description="Basic and acidic residues" evidence="1">
    <location>
        <begin position="52"/>
        <end position="63"/>
    </location>
</feature>
<accession>A0ABU2QUB5</accession>
<sequence length="247" mass="26713">MPGGRLTQQERKRIAQGLGDDLAYAEIARLIGRPTSTVTREVMRNGGPAAYRAERAQRATEQRSRRRTPPAAARDARPAPGEAGGRDPEAVRAYEETLTEVFLTSGLPRMAARVQAALALTDSGGLTAAELVDRLGISPASVSKAVAFMEAQGLVRRLTEGRRERYVIDNGVWYESIIASIRSNDLIVATAREGVRVLGAGTPAAIRLENTARFLDFLSDALRRAAEEARDVLYVGLEEEAGAREQG</sequence>
<dbReference type="InterPro" id="IPR036390">
    <property type="entry name" value="WH_DNA-bd_sf"/>
</dbReference>
<name>A0ABU2QUB5_9ACTN</name>
<dbReference type="CDD" id="cd00090">
    <property type="entry name" value="HTH_ARSR"/>
    <property type="match status" value="1"/>
</dbReference>
<comment type="caution">
    <text evidence="4">The sequence shown here is derived from an EMBL/GenBank/DDBJ whole genome shotgun (WGS) entry which is preliminary data.</text>
</comment>
<dbReference type="RefSeq" id="WP_029396469.1">
    <property type="nucleotide sequence ID" value="NZ_JAVRET010000001.1"/>
</dbReference>
<dbReference type="InterPro" id="IPR051917">
    <property type="entry name" value="Transposase-Integrase"/>
</dbReference>
<proteinExistence type="predicted"/>